<dbReference type="EMBL" id="MRZV01001602">
    <property type="protein sequence ID" value="PIK36873.1"/>
    <property type="molecule type" value="Genomic_DNA"/>
</dbReference>
<comment type="caution">
    <text evidence="1">The sequence shown here is derived from an EMBL/GenBank/DDBJ whole genome shotgun (WGS) entry which is preliminary data.</text>
</comment>
<accession>A0A2G8JMC4</accession>
<dbReference type="PANTHER" id="PTHR11799:SF12">
    <property type="entry name" value="PARAOXONASE-RELATED"/>
    <property type="match status" value="1"/>
</dbReference>
<evidence type="ECO:0000313" key="2">
    <source>
        <dbReference type="Proteomes" id="UP000230750"/>
    </source>
</evidence>
<dbReference type="PANTHER" id="PTHR11799">
    <property type="entry name" value="PARAOXONASE"/>
    <property type="match status" value="1"/>
</dbReference>
<gene>
    <name evidence="1" type="ORF">BSL78_26298</name>
</gene>
<evidence type="ECO:0000313" key="1">
    <source>
        <dbReference type="EMBL" id="PIK36873.1"/>
    </source>
</evidence>
<evidence type="ECO:0008006" key="3">
    <source>
        <dbReference type="Google" id="ProtNLM"/>
    </source>
</evidence>
<dbReference type="OrthoDB" id="423498at2759"/>
<dbReference type="Gene3D" id="2.120.10.30">
    <property type="entry name" value="TolB, C-terminal domain"/>
    <property type="match status" value="1"/>
</dbReference>
<dbReference type="InterPro" id="IPR051288">
    <property type="entry name" value="Serum_paraoxonase/arylesterase"/>
</dbReference>
<keyword evidence="2" id="KW-1185">Reference proteome</keyword>
<protein>
    <recommendedName>
        <fullName evidence="3">Arylesterase</fullName>
    </recommendedName>
</protein>
<sequence length="316" mass="35150">MGYHKTVYAHWPGKCHSVHPVLQGSEDIALSEDNLAFISSGLRIQVCDLDGIDPRNNEFVGRIYLFDFNNPEAGASEMILPKVNHRADEETVELFTFDRKNSNNSLAHVRTYREPEFRSLNDVLAVSSEEFYVTNDGYFRNCWKTLEFLFLLKWSSIVHVTQEGGGEIVATGHALNSLGKSSGLVFATSPVGRFLNVYKRNDDGTLLLRHSIDVGTGIDNIFVHPHTMDLWFGAHPIGHAFLEHTTNLDTPAPSQVIRLHPTGEQDDPFSSVELFEPFSDSGKLISASSSVAVSGNRLLIGSLLQKLVYCEMTVPN</sequence>
<dbReference type="AlphaFoldDB" id="A0A2G8JMC4"/>
<organism evidence="1 2">
    <name type="scientific">Stichopus japonicus</name>
    <name type="common">Sea cucumber</name>
    <dbReference type="NCBI Taxonomy" id="307972"/>
    <lineage>
        <taxon>Eukaryota</taxon>
        <taxon>Metazoa</taxon>
        <taxon>Echinodermata</taxon>
        <taxon>Eleutherozoa</taxon>
        <taxon>Echinozoa</taxon>
        <taxon>Holothuroidea</taxon>
        <taxon>Aspidochirotacea</taxon>
        <taxon>Aspidochirotida</taxon>
        <taxon>Stichopodidae</taxon>
        <taxon>Apostichopus</taxon>
    </lineage>
</organism>
<proteinExistence type="predicted"/>
<dbReference type="Proteomes" id="UP000230750">
    <property type="component" value="Unassembled WGS sequence"/>
</dbReference>
<dbReference type="SUPFAM" id="SSF63829">
    <property type="entry name" value="Calcium-dependent phosphotriesterase"/>
    <property type="match status" value="1"/>
</dbReference>
<name>A0A2G8JMC4_STIJA</name>
<dbReference type="InterPro" id="IPR011042">
    <property type="entry name" value="6-blade_b-propeller_TolB-like"/>
</dbReference>
<reference evidence="1 2" key="1">
    <citation type="journal article" date="2017" name="PLoS Biol.">
        <title>The sea cucumber genome provides insights into morphological evolution and visceral regeneration.</title>
        <authorList>
            <person name="Zhang X."/>
            <person name="Sun L."/>
            <person name="Yuan J."/>
            <person name="Sun Y."/>
            <person name="Gao Y."/>
            <person name="Zhang L."/>
            <person name="Li S."/>
            <person name="Dai H."/>
            <person name="Hamel J.F."/>
            <person name="Liu C."/>
            <person name="Yu Y."/>
            <person name="Liu S."/>
            <person name="Lin W."/>
            <person name="Guo K."/>
            <person name="Jin S."/>
            <person name="Xu P."/>
            <person name="Storey K.B."/>
            <person name="Huan P."/>
            <person name="Zhang T."/>
            <person name="Zhou Y."/>
            <person name="Zhang J."/>
            <person name="Lin C."/>
            <person name="Li X."/>
            <person name="Xing L."/>
            <person name="Huo D."/>
            <person name="Sun M."/>
            <person name="Wang L."/>
            <person name="Mercier A."/>
            <person name="Li F."/>
            <person name="Yang H."/>
            <person name="Xiang J."/>
        </authorList>
    </citation>
    <scope>NUCLEOTIDE SEQUENCE [LARGE SCALE GENOMIC DNA]</scope>
    <source>
        <strain evidence="1">Shaxun</strain>
        <tissue evidence="1">Muscle</tissue>
    </source>
</reference>